<dbReference type="InterPro" id="IPR036259">
    <property type="entry name" value="MFS_trans_sf"/>
</dbReference>
<comment type="similarity">
    <text evidence="2">Belongs to the Cyclase 1 superfamily.</text>
</comment>
<dbReference type="SUPFAM" id="SSF102198">
    <property type="entry name" value="Putative cyclase"/>
    <property type="match status" value="1"/>
</dbReference>
<feature type="non-terminal residue" evidence="4">
    <location>
        <position position="629"/>
    </location>
</feature>
<evidence type="ECO:0000256" key="2">
    <source>
        <dbReference type="ARBA" id="ARBA00007865"/>
    </source>
</evidence>
<comment type="caution">
    <text evidence="4">The sequence shown here is derived from an EMBL/GenBank/DDBJ whole genome shotgun (WGS) entry which is preliminary data.</text>
</comment>
<dbReference type="SUPFAM" id="SSF103473">
    <property type="entry name" value="MFS general substrate transporter"/>
    <property type="match status" value="1"/>
</dbReference>
<feature type="transmembrane region" description="Helical" evidence="3">
    <location>
        <begin position="566"/>
        <end position="586"/>
    </location>
</feature>
<dbReference type="Pfam" id="PF04199">
    <property type="entry name" value="Cyclase"/>
    <property type="match status" value="1"/>
</dbReference>
<proteinExistence type="inferred from homology"/>
<evidence type="ECO:0000313" key="5">
    <source>
        <dbReference type="Proteomes" id="UP000767238"/>
    </source>
</evidence>
<dbReference type="InterPro" id="IPR037175">
    <property type="entry name" value="KFase_sf"/>
</dbReference>
<reference evidence="4" key="2">
    <citation type="submission" date="2021-08" db="EMBL/GenBank/DDBJ databases">
        <authorList>
            <person name="Gostincar C."/>
            <person name="Sun X."/>
            <person name="Song Z."/>
            <person name="Gunde-Cimerman N."/>
        </authorList>
    </citation>
    <scope>NUCLEOTIDE SEQUENCE</scope>
    <source>
        <strain evidence="4">EXF-8016</strain>
    </source>
</reference>
<evidence type="ECO:0000313" key="4">
    <source>
        <dbReference type="EMBL" id="KAH0224546.1"/>
    </source>
</evidence>
<feature type="transmembrane region" description="Helical" evidence="3">
    <location>
        <begin position="478"/>
        <end position="498"/>
    </location>
</feature>
<gene>
    <name evidence="4" type="ORF">KCV03_g3528</name>
</gene>
<dbReference type="GO" id="GO:0019441">
    <property type="term" value="P:L-tryptophan catabolic process to kynurenine"/>
    <property type="evidence" value="ECO:0007669"/>
    <property type="project" value="InterPro"/>
</dbReference>
<feature type="transmembrane region" description="Helical" evidence="3">
    <location>
        <begin position="504"/>
        <end position="526"/>
    </location>
</feature>
<evidence type="ECO:0000256" key="3">
    <source>
        <dbReference type="SAM" id="Phobius"/>
    </source>
</evidence>
<name>A0A9P8GJJ7_AURME</name>
<reference evidence="4" key="1">
    <citation type="journal article" date="2021" name="J Fungi (Basel)">
        <title>Virulence traits and population genomics of the black yeast Aureobasidium melanogenum.</title>
        <authorList>
            <person name="Cernosa A."/>
            <person name="Sun X."/>
            <person name="Gostincar C."/>
            <person name="Fang C."/>
            <person name="Gunde-Cimerman N."/>
            <person name="Song Z."/>
        </authorList>
    </citation>
    <scope>NUCLEOTIDE SEQUENCE</scope>
    <source>
        <strain evidence="4">EXF-8016</strain>
    </source>
</reference>
<keyword evidence="3" id="KW-0472">Membrane</keyword>
<dbReference type="AlphaFoldDB" id="A0A9P8GJJ7"/>
<evidence type="ECO:0008006" key="6">
    <source>
        <dbReference type="Google" id="ProtNLM"/>
    </source>
</evidence>
<dbReference type="InterPro" id="IPR011701">
    <property type="entry name" value="MFS"/>
</dbReference>
<organism evidence="4 5">
    <name type="scientific">Aureobasidium melanogenum</name>
    <name type="common">Aureobasidium pullulans var. melanogenum</name>
    <dbReference type="NCBI Taxonomy" id="46634"/>
    <lineage>
        <taxon>Eukaryota</taxon>
        <taxon>Fungi</taxon>
        <taxon>Dikarya</taxon>
        <taxon>Ascomycota</taxon>
        <taxon>Pezizomycotina</taxon>
        <taxon>Dothideomycetes</taxon>
        <taxon>Dothideomycetidae</taxon>
        <taxon>Dothideales</taxon>
        <taxon>Saccotheciaceae</taxon>
        <taxon>Aureobasidium</taxon>
    </lineage>
</organism>
<feature type="transmembrane region" description="Helical" evidence="3">
    <location>
        <begin position="412"/>
        <end position="432"/>
    </location>
</feature>
<dbReference type="Proteomes" id="UP000767238">
    <property type="component" value="Unassembled WGS sequence"/>
</dbReference>
<accession>A0A9P8GJJ7</accession>
<protein>
    <recommendedName>
        <fullName evidence="6">Major facilitator superfamily (MFS) profile domain-containing protein</fullName>
    </recommendedName>
</protein>
<keyword evidence="3" id="KW-0812">Transmembrane</keyword>
<dbReference type="InterPro" id="IPR007325">
    <property type="entry name" value="KFase/CYL"/>
</dbReference>
<dbReference type="Gene3D" id="1.20.1250.20">
    <property type="entry name" value="MFS general substrate transporter like domains"/>
    <property type="match status" value="1"/>
</dbReference>
<dbReference type="PANTHER" id="PTHR34861">
    <property type="match status" value="1"/>
</dbReference>
<sequence>MSSTRPPFSALPLDRNGPHGNAWGLWGDKDELGMLNLLTPSNTTSAAKEIEHGIRISIDWPLNKIPPRSNRIALEHNIINKAPRSVNDDTVTFNTQSSSQWDGFRHYGYQKEKRYYNNCTNEDVLGSERNGIHVWIENGGLVGRGVLLDYKSWAEKKGMWSVDACFQTTPITVDILDQVAQAQGVQFKEGDILFIRTGWTGAYEQLSTETRIKLSETPPHPAIGVESSAKTVRWMWEKGFAAVAGDQPSFEAWPCQNTDYLLHEWLLAGWGLPIGEIFDLDKLAKECKDKNKWSFFFSSMPIHVPGGVASPPNGVAIFRFSLFLDTMSTFDEPLPDSGPPDGGYGWICVASCFLLNFSTWGAVSSYGIYLSYYLDDNRFANASALDFAFIGGFNFAFAMLVAPAVTTLVRRFGMHVSMCVGLVLQTTGYITAGFTNHVWQLFLSQGLLVGVGIGFIYVPSLPVLSQWFQSRRSLANGISSAGSGVGGALFTWSTGAIIDALGIRWALCIMGIITSALIAFAISLICDRNKHIRPSQLAIDVTLLRRQDTIDPLCAELVELKDLQSLLSLSWITAILPTTFSEVIALELRRPQSSRPYLYPQLFIGLCYVVASGFMFILRQQHGRRHCCA</sequence>
<feature type="transmembrane region" description="Helical" evidence="3">
    <location>
        <begin position="383"/>
        <end position="405"/>
    </location>
</feature>
<dbReference type="PANTHER" id="PTHR34861:SF11">
    <property type="entry name" value="CYCLASE"/>
    <property type="match status" value="1"/>
</dbReference>
<dbReference type="Gene3D" id="3.50.30.50">
    <property type="entry name" value="Putative cyclase"/>
    <property type="match status" value="1"/>
</dbReference>
<keyword evidence="3" id="KW-1133">Transmembrane helix</keyword>
<comment type="subcellular location">
    <subcellularLocation>
        <location evidence="1">Membrane</location>
        <topology evidence="1">Multi-pass membrane protein</topology>
    </subcellularLocation>
</comment>
<dbReference type="GO" id="GO:0022857">
    <property type="term" value="F:transmembrane transporter activity"/>
    <property type="evidence" value="ECO:0007669"/>
    <property type="project" value="InterPro"/>
</dbReference>
<dbReference type="GO" id="GO:0016020">
    <property type="term" value="C:membrane"/>
    <property type="evidence" value="ECO:0007669"/>
    <property type="project" value="UniProtKB-SubCell"/>
</dbReference>
<feature type="transmembrane region" description="Helical" evidence="3">
    <location>
        <begin position="598"/>
        <end position="618"/>
    </location>
</feature>
<dbReference type="EMBL" id="JAHFYH010000018">
    <property type="protein sequence ID" value="KAH0224546.1"/>
    <property type="molecule type" value="Genomic_DNA"/>
</dbReference>
<feature type="transmembrane region" description="Helical" evidence="3">
    <location>
        <begin position="438"/>
        <end position="458"/>
    </location>
</feature>
<evidence type="ECO:0000256" key="1">
    <source>
        <dbReference type="ARBA" id="ARBA00004141"/>
    </source>
</evidence>
<dbReference type="GO" id="GO:0004061">
    <property type="term" value="F:arylformamidase activity"/>
    <property type="evidence" value="ECO:0007669"/>
    <property type="project" value="InterPro"/>
</dbReference>
<dbReference type="OrthoDB" id="5396at2759"/>
<dbReference type="Pfam" id="PF07690">
    <property type="entry name" value="MFS_1"/>
    <property type="match status" value="1"/>
</dbReference>